<dbReference type="PANTHER" id="PTHR16950:SF16">
    <property type="entry name" value="ZINC TRANSPORTER ZIP13"/>
    <property type="match status" value="1"/>
</dbReference>
<keyword evidence="2 5" id="KW-0812">Transmembrane</keyword>
<dbReference type="PATRIC" id="fig|42253.5.peg.3405"/>
<evidence type="ECO:0000256" key="5">
    <source>
        <dbReference type="SAM" id="Phobius"/>
    </source>
</evidence>
<feature type="transmembrane region" description="Helical" evidence="5">
    <location>
        <begin position="248"/>
        <end position="268"/>
    </location>
</feature>
<dbReference type="Pfam" id="PF02535">
    <property type="entry name" value="Zip"/>
    <property type="match status" value="1"/>
</dbReference>
<evidence type="ECO:0000313" key="6">
    <source>
        <dbReference type="EMBL" id="ALA59844.1"/>
    </source>
</evidence>
<evidence type="ECO:0000256" key="2">
    <source>
        <dbReference type="ARBA" id="ARBA00022692"/>
    </source>
</evidence>
<keyword evidence="7" id="KW-1185">Reference proteome</keyword>
<evidence type="ECO:0000256" key="1">
    <source>
        <dbReference type="ARBA" id="ARBA00004141"/>
    </source>
</evidence>
<name>A0A0K2GG55_NITMO</name>
<comment type="subcellular location">
    <subcellularLocation>
        <location evidence="1">Membrane</location>
        <topology evidence="1">Multi-pass membrane protein</topology>
    </subcellularLocation>
</comment>
<protein>
    <submittedName>
        <fullName evidence="6">Zinc/iron permease</fullName>
    </submittedName>
</protein>
<sequence>MTIAAESTWWFAVMMGLLGSLGALVPAAVVLFIPDGWRRRVMPYLLSYATGTMLATAIVGLIPEALEHIPIHEVGVSLLCGLVLFFVLEWTVIWRHAHGGAPDIGPDHARHAHGEVQAHDLGRKTGMLVLIGDGVHNMADGIAIGAACVASPGLGLVTTLAVLGHEVPQELSDFTILLSSGFSRGKAFFWNTLSGLGTLVGVAAAYGGLGYAEPIVPYALSIAAASFLYIGLADLVPGLHGRIGAASGVWQFAMMIAGMVTIATLTMLPH</sequence>
<dbReference type="RefSeq" id="WP_202967249.1">
    <property type="nucleotide sequence ID" value="NZ_CP011801.1"/>
</dbReference>
<dbReference type="InterPro" id="IPR003689">
    <property type="entry name" value="ZIP"/>
</dbReference>
<feature type="transmembrane region" description="Helical" evidence="5">
    <location>
        <begin position="69"/>
        <end position="88"/>
    </location>
</feature>
<reference evidence="6 7" key="1">
    <citation type="journal article" date="2015" name="Proc. Natl. Acad. Sci. U.S.A.">
        <title>Expanded metabolic versatility of ubiquitous nitrite-oxidizing bacteria from the genus Nitrospira.</title>
        <authorList>
            <person name="Koch H."/>
            <person name="Lucker S."/>
            <person name="Albertsen M."/>
            <person name="Kitzinger K."/>
            <person name="Herbold C."/>
            <person name="Spieck E."/>
            <person name="Nielsen P.H."/>
            <person name="Wagner M."/>
            <person name="Daims H."/>
        </authorList>
    </citation>
    <scope>NUCLEOTIDE SEQUENCE [LARGE SCALE GENOMIC DNA]</scope>
    <source>
        <strain evidence="6 7">NSP M-1</strain>
    </source>
</reference>
<keyword evidence="3 5" id="KW-1133">Transmembrane helix</keyword>
<gene>
    <name evidence="6" type="ORF">NITMOv2_3452</name>
</gene>
<dbReference type="AlphaFoldDB" id="A0A0K2GG55"/>
<evidence type="ECO:0000256" key="4">
    <source>
        <dbReference type="ARBA" id="ARBA00023136"/>
    </source>
</evidence>
<dbReference type="GO" id="GO:0016020">
    <property type="term" value="C:membrane"/>
    <property type="evidence" value="ECO:0007669"/>
    <property type="project" value="UniProtKB-SubCell"/>
</dbReference>
<evidence type="ECO:0000313" key="7">
    <source>
        <dbReference type="Proteomes" id="UP000069205"/>
    </source>
</evidence>
<dbReference type="EMBL" id="CP011801">
    <property type="protein sequence ID" value="ALA59844.1"/>
    <property type="molecule type" value="Genomic_DNA"/>
</dbReference>
<dbReference type="KEGG" id="nmv:NITMOv2_3452"/>
<feature type="transmembrane region" description="Helical" evidence="5">
    <location>
        <begin position="215"/>
        <end position="236"/>
    </location>
</feature>
<dbReference type="GO" id="GO:0046873">
    <property type="term" value="F:metal ion transmembrane transporter activity"/>
    <property type="evidence" value="ECO:0007669"/>
    <property type="project" value="InterPro"/>
</dbReference>
<dbReference type="Proteomes" id="UP000069205">
    <property type="component" value="Chromosome"/>
</dbReference>
<proteinExistence type="predicted"/>
<feature type="transmembrane region" description="Helical" evidence="5">
    <location>
        <begin position="45"/>
        <end position="63"/>
    </location>
</feature>
<organism evidence="6 7">
    <name type="scientific">Nitrospira moscoviensis</name>
    <dbReference type="NCBI Taxonomy" id="42253"/>
    <lineage>
        <taxon>Bacteria</taxon>
        <taxon>Pseudomonadati</taxon>
        <taxon>Nitrospirota</taxon>
        <taxon>Nitrospiria</taxon>
        <taxon>Nitrospirales</taxon>
        <taxon>Nitrospiraceae</taxon>
        <taxon>Nitrospira</taxon>
    </lineage>
</organism>
<feature type="transmembrane region" description="Helical" evidence="5">
    <location>
        <begin position="12"/>
        <end position="33"/>
    </location>
</feature>
<dbReference type="PANTHER" id="PTHR16950">
    <property type="entry name" value="ZINC TRANSPORTER SLC39A7 HISTIDINE-RICH MEMBRANE PROTEIN KE4"/>
    <property type="match status" value="1"/>
</dbReference>
<feature type="transmembrane region" description="Helical" evidence="5">
    <location>
        <begin position="188"/>
        <end position="209"/>
    </location>
</feature>
<keyword evidence="4 5" id="KW-0472">Membrane</keyword>
<accession>A0A0K2GG55</accession>
<evidence type="ECO:0000256" key="3">
    <source>
        <dbReference type="ARBA" id="ARBA00022989"/>
    </source>
</evidence>
<dbReference type="STRING" id="42253.NITMOv2_3452"/>